<evidence type="ECO:0000313" key="18">
    <source>
        <dbReference type="EMBL" id="POP51634.1"/>
    </source>
</evidence>
<dbReference type="AlphaFoldDB" id="A0A2S4HCC1"/>
<dbReference type="CDD" id="cd03469">
    <property type="entry name" value="Rieske_RO_Alpha_N"/>
    <property type="match status" value="1"/>
</dbReference>
<evidence type="ECO:0000259" key="17">
    <source>
        <dbReference type="PROSITE" id="PS51296"/>
    </source>
</evidence>
<dbReference type="Pfam" id="PF19298">
    <property type="entry name" value="KshA_C"/>
    <property type="match status" value="1"/>
</dbReference>
<evidence type="ECO:0000256" key="14">
    <source>
        <dbReference type="ARBA" id="ARBA00026095"/>
    </source>
</evidence>
<keyword evidence="6" id="KW-0479">Metal-binding</keyword>
<dbReference type="GO" id="GO:0005737">
    <property type="term" value="C:cytoplasm"/>
    <property type="evidence" value="ECO:0007669"/>
    <property type="project" value="TreeGrafter"/>
</dbReference>
<dbReference type="PROSITE" id="PS51296">
    <property type="entry name" value="RIESKE"/>
    <property type="match status" value="1"/>
</dbReference>
<proteinExistence type="inferred from homology"/>
<keyword evidence="7" id="KW-1133">Transmembrane helix</keyword>
<evidence type="ECO:0000256" key="7">
    <source>
        <dbReference type="ARBA" id="ARBA00022989"/>
    </source>
</evidence>
<dbReference type="Proteomes" id="UP000237222">
    <property type="component" value="Unassembled WGS sequence"/>
</dbReference>
<comment type="subcellular location">
    <subcellularLocation>
        <location evidence="2">Membrane</location>
    </subcellularLocation>
</comment>
<comment type="catalytic activity">
    <reaction evidence="16">
        <text>cholesterol + NADPH + O2 + H(+) = 7-dehydrocholesterol + NADP(+) + 2 H2O</text>
        <dbReference type="Rhea" id="RHEA:45024"/>
        <dbReference type="ChEBI" id="CHEBI:15377"/>
        <dbReference type="ChEBI" id="CHEBI:15378"/>
        <dbReference type="ChEBI" id="CHEBI:15379"/>
        <dbReference type="ChEBI" id="CHEBI:16113"/>
        <dbReference type="ChEBI" id="CHEBI:17759"/>
        <dbReference type="ChEBI" id="CHEBI:57783"/>
        <dbReference type="ChEBI" id="CHEBI:58349"/>
        <dbReference type="EC" id="1.14.19.21"/>
    </reaction>
    <physiologicalReaction direction="left-to-right" evidence="16">
        <dbReference type="Rhea" id="RHEA:45025"/>
    </physiologicalReaction>
</comment>
<dbReference type="InterPro" id="IPR050584">
    <property type="entry name" value="Cholesterol_7-desaturase"/>
</dbReference>
<evidence type="ECO:0000256" key="9">
    <source>
        <dbReference type="ARBA" id="ARBA00023004"/>
    </source>
</evidence>
<dbReference type="PANTHER" id="PTHR21266">
    <property type="entry name" value="IRON-SULFUR DOMAIN CONTAINING PROTEIN"/>
    <property type="match status" value="1"/>
</dbReference>
<accession>A0A2S4HCC1</accession>
<keyword evidence="8" id="KW-0560">Oxidoreductase</keyword>
<dbReference type="GO" id="GO:0008203">
    <property type="term" value="P:cholesterol metabolic process"/>
    <property type="evidence" value="ECO:0007669"/>
    <property type="project" value="InterPro"/>
</dbReference>
<dbReference type="GO" id="GO:0051537">
    <property type="term" value="F:2 iron, 2 sulfur cluster binding"/>
    <property type="evidence" value="ECO:0007669"/>
    <property type="project" value="UniProtKB-KW"/>
</dbReference>
<evidence type="ECO:0000256" key="5">
    <source>
        <dbReference type="ARBA" id="ARBA00022714"/>
    </source>
</evidence>
<sequence>MSTRYDKPIPFGWFAIEYTKELNPSDVKPLRYFGRDLVLFRTESGEAALLDAHCPHLGAHLGHGGVVKGESISCPFHAWEYNGDGFCTKVPYAKNMPPKIDGKQALRRYPVKECNQMIWAWYHPQDAEPLWEVESHPELHSSEWTDMDVYDWRINSIIQETGENAVDIAHFVTVHASPEMPVGEVTIEGYQRSTVMDSLTEAIDEFGNIDRSGENFDMGRLVTSSYGPGQTYQKFSRLFEIVMMGTVTPIDEQSLHMRFSFSMPKQQSDEHKLYANAFRDEIVHQVQQDIPIWENKVYLDEPTLCDGDGPIAKYRKWFQQFYAA</sequence>
<reference evidence="18" key="1">
    <citation type="submission" date="2018-01" db="EMBL/GenBank/DDBJ databases">
        <authorList>
            <person name="Yu X.-D."/>
        </authorList>
    </citation>
    <scope>NUCLEOTIDE SEQUENCE</scope>
    <source>
        <strain evidence="18">ZX-21</strain>
    </source>
</reference>
<dbReference type="GO" id="GO:0170056">
    <property type="term" value="F:cholesterol 7-desaturase [NAD(P)H] activity"/>
    <property type="evidence" value="ECO:0007669"/>
    <property type="project" value="UniProtKB-EC"/>
</dbReference>
<comment type="pathway">
    <text evidence="12">Steroid hormone biosynthesis; dafachronic acid biosynthesis.</text>
</comment>
<evidence type="ECO:0000256" key="4">
    <source>
        <dbReference type="ARBA" id="ARBA00022692"/>
    </source>
</evidence>
<evidence type="ECO:0000256" key="6">
    <source>
        <dbReference type="ARBA" id="ARBA00022723"/>
    </source>
</evidence>
<dbReference type="InterPro" id="IPR036922">
    <property type="entry name" value="Rieske_2Fe-2S_sf"/>
</dbReference>
<keyword evidence="4" id="KW-0812">Transmembrane</keyword>
<dbReference type="GO" id="GO:0016020">
    <property type="term" value="C:membrane"/>
    <property type="evidence" value="ECO:0007669"/>
    <property type="project" value="UniProtKB-SubCell"/>
</dbReference>
<evidence type="ECO:0000256" key="2">
    <source>
        <dbReference type="ARBA" id="ARBA00004370"/>
    </source>
</evidence>
<comment type="caution">
    <text evidence="18">The sequence shown here is derived from an EMBL/GenBank/DDBJ whole genome shotgun (WGS) entry which is preliminary data.</text>
</comment>
<evidence type="ECO:0000256" key="15">
    <source>
        <dbReference type="ARBA" id="ARBA00047853"/>
    </source>
</evidence>
<evidence type="ECO:0000256" key="10">
    <source>
        <dbReference type="ARBA" id="ARBA00023014"/>
    </source>
</evidence>
<dbReference type="Gene3D" id="3.90.380.10">
    <property type="entry name" value="Naphthalene 1,2-dioxygenase Alpha Subunit, Chain A, domain 1"/>
    <property type="match status" value="1"/>
</dbReference>
<evidence type="ECO:0000256" key="12">
    <source>
        <dbReference type="ARBA" id="ARBA00025712"/>
    </source>
</evidence>
<comment type="catalytic activity">
    <reaction evidence="15">
        <text>cholesterol + NADH + O2 + H(+) = 7-dehydrocholesterol + NAD(+) + 2 H2O</text>
        <dbReference type="Rhea" id="RHEA:51644"/>
        <dbReference type="ChEBI" id="CHEBI:15377"/>
        <dbReference type="ChEBI" id="CHEBI:15378"/>
        <dbReference type="ChEBI" id="CHEBI:15379"/>
        <dbReference type="ChEBI" id="CHEBI:16113"/>
        <dbReference type="ChEBI" id="CHEBI:17759"/>
        <dbReference type="ChEBI" id="CHEBI:57540"/>
        <dbReference type="ChEBI" id="CHEBI:57945"/>
        <dbReference type="EC" id="1.14.19.21"/>
    </reaction>
    <physiologicalReaction direction="left-to-right" evidence="15">
        <dbReference type="Rhea" id="RHEA:51645"/>
    </physiologicalReaction>
</comment>
<protein>
    <recommendedName>
        <fullName evidence="14">cholesterol 7-desaturase</fullName>
        <ecNumber evidence="14">1.14.19.21</ecNumber>
    </recommendedName>
</protein>
<dbReference type="Gene3D" id="2.102.10.10">
    <property type="entry name" value="Rieske [2Fe-2S] iron-sulphur domain"/>
    <property type="match status" value="1"/>
</dbReference>
<comment type="pathway">
    <text evidence="3">Hormone biosynthesis.</text>
</comment>
<dbReference type="GO" id="GO:0046872">
    <property type="term" value="F:metal ion binding"/>
    <property type="evidence" value="ECO:0007669"/>
    <property type="project" value="UniProtKB-KW"/>
</dbReference>
<dbReference type="OrthoDB" id="9769355at2"/>
<evidence type="ECO:0000256" key="1">
    <source>
        <dbReference type="ARBA" id="ARBA00001962"/>
    </source>
</evidence>
<dbReference type="Pfam" id="PF00355">
    <property type="entry name" value="Rieske"/>
    <property type="match status" value="1"/>
</dbReference>
<keyword evidence="5" id="KW-0001">2Fe-2S</keyword>
<evidence type="ECO:0000313" key="19">
    <source>
        <dbReference type="Proteomes" id="UP000237222"/>
    </source>
</evidence>
<evidence type="ECO:0000256" key="8">
    <source>
        <dbReference type="ARBA" id="ARBA00023002"/>
    </source>
</evidence>
<evidence type="ECO:0000256" key="16">
    <source>
        <dbReference type="ARBA" id="ARBA00049548"/>
    </source>
</evidence>
<dbReference type="InterPro" id="IPR045605">
    <property type="entry name" value="KshA-like_C"/>
</dbReference>
<keyword evidence="10" id="KW-0411">Iron-sulfur</keyword>
<keyword evidence="9" id="KW-0408">Iron</keyword>
<gene>
    <name evidence="18" type="ORF">C0068_15855</name>
</gene>
<comment type="similarity">
    <text evidence="13">Belongs to the cholesterol 7-desaturase family.</text>
</comment>
<name>A0A2S4HCC1_9GAMM</name>
<comment type="cofactor">
    <cofactor evidence="1">
        <name>Fe cation</name>
        <dbReference type="ChEBI" id="CHEBI:24875"/>
    </cofactor>
</comment>
<dbReference type="SUPFAM" id="SSF55961">
    <property type="entry name" value="Bet v1-like"/>
    <property type="match status" value="1"/>
</dbReference>
<dbReference type="RefSeq" id="WP_103685463.1">
    <property type="nucleotide sequence ID" value="NZ_PQGG01000036.1"/>
</dbReference>
<dbReference type="EMBL" id="PQGG01000036">
    <property type="protein sequence ID" value="POP51634.1"/>
    <property type="molecule type" value="Genomic_DNA"/>
</dbReference>
<feature type="domain" description="Rieske" evidence="17">
    <location>
        <begin position="13"/>
        <end position="120"/>
    </location>
</feature>
<dbReference type="InterPro" id="IPR017941">
    <property type="entry name" value="Rieske_2Fe-2S"/>
</dbReference>
<evidence type="ECO:0000256" key="11">
    <source>
        <dbReference type="ARBA" id="ARBA00023136"/>
    </source>
</evidence>
<dbReference type="EC" id="1.14.19.21" evidence="14"/>
<evidence type="ECO:0000256" key="13">
    <source>
        <dbReference type="ARBA" id="ARBA00025729"/>
    </source>
</evidence>
<dbReference type="SUPFAM" id="SSF50022">
    <property type="entry name" value="ISP domain"/>
    <property type="match status" value="1"/>
</dbReference>
<dbReference type="PANTHER" id="PTHR21266:SF32">
    <property type="entry name" value="CHOLESTEROL 7-DESATURASE NVD"/>
    <property type="match status" value="1"/>
</dbReference>
<organism evidence="18 19">
    <name type="scientific">Zhongshania marina</name>
    <dbReference type="NCBI Taxonomy" id="2304603"/>
    <lineage>
        <taxon>Bacteria</taxon>
        <taxon>Pseudomonadati</taxon>
        <taxon>Pseudomonadota</taxon>
        <taxon>Gammaproteobacteria</taxon>
        <taxon>Cellvibrionales</taxon>
        <taxon>Spongiibacteraceae</taxon>
        <taxon>Zhongshania</taxon>
    </lineage>
</organism>
<evidence type="ECO:0000256" key="3">
    <source>
        <dbReference type="ARBA" id="ARBA00004972"/>
    </source>
</evidence>
<keyword evidence="11" id="KW-0472">Membrane</keyword>